<evidence type="ECO:0000256" key="1">
    <source>
        <dbReference type="ARBA" id="ARBA00016067"/>
    </source>
</evidence>
<accession>A0A6A4IT65</accession>
<dbReference type="PANTHER" id="PTHR13260">
    <property type="entry name" value="ANAPHASE PROMOTING COMPLEX SUBUNIT 4 APC4"/>
    <property type="match status" value="1"/>
</dbReference>
<dbReference type="InterPro" id="IPR015943">
    <property type="entry name" value="WD40/YVTN_repeat-like_dom_sf"/>
</dbReference>
<evidence type="ECO:0000256" key="3">
    <source>
        <dbReference type="ARBA" id="ARBA00022776"/>
    </source>
</evidence>
<evidence type="ECO:0000313" key="9">
    <source>
        <dbReference type="Proteomes" id="UP000799118"/>
    </source>
</evidence>
<dbReference type="InterPro" id="IPR024977">
    <property type="entry name" value="Apc4-like_WD40_dom"/>
</dbReference>
<dbReference type="InterPro" id="IPR024790">
    <property type="entry name" value="APC4_long_dom"/>
</dbReference>
<evidence type="ECO:0000259" key="7">
    <source>
        <dbReference type="Pfam" id="PF12896"/>
    </source>
</evidence>
<proteinExistence type="predicted"/>
<reference evidence="8" key="1">
    <citation type="journal article" date="2019" name="Environ. Microbiol.">
        <title>Fungal ecological strategies reflected in gene transcription - a case study of two litter decomposers.</title>
        <authorList>
            <person name="Barbi F."/>
            <person name="Kohler A."/>
            <person name="Barry K."/>
            <person name="Baskaran P."/>
            <person name="Daum C."/>
            <person name="Fauchery L."/>
            <person name="Ihrmark K."/>
            <person name="Kuo A."/>
            <person name="LaButti K."/>
            <person name="Lipzen A."/>
            <person name="Morin E."/>
            <person name="Grigoriev I.V."/>
            <person name="Henrissat B."/>
            <person name="Lindahl B."/>
            <person name="Martin F."/>
        </authorList>
    </citation>
    <scope>NUCLEOTIDE SEQUENCE</scope>
    <source>
        <strain evidence="8">JB14</strain>
    </source>
</reference>
<dbReference type="Proteomes" id="UP000799118">
    <property type="component" value="Unassembled WGS sequence"/>
</dbReference>
<gene>
    <name evidence="8" type="ORF">BT96DRAFT_952885</name>
</gene>
<dbReference type="InterPro" id="IPR024789">
    <property type="entry name" value="APC4"/>
</dbReference>
<sequence length="804" mass="88368">MSNDFASLAEVQLPVPCRLLASACCPDKDLLILITRLGGHDRISLWKMQGSKTWEVDVSTDSERIVGVAWSPDGQTVAIAHDPPSISLHSIQDGQSERVISIPPSDVPISQLTSIWWFHQEKPEKSPIPDIFKRGGVITGSAHSILRTLPLLDPLRDDSQQLTATDLFAFQGSQTTARRVKDVPDVIKWWPTLQPDPVFASINVPNATRTVENGIVDEVDDANLNSILAVADCAGHLACFLDGTYPLGSIQLGSSNTTVASLFKDPKRPVFLAHPVNDGSFTDLLPTHIFLSVLEERKVRDFAKLSTTARELCWYIQRVIEEMHTAWFGSSITTGARELGPKWVRSYEIKQQEQYGLKPNAILDLTTLLLTDRPSEALADYLGSGQQMSERSLQKWDSAVTEALVNVLVPACQRLHLVLGEVRGWSCLPTLNSTFEIPSETVAQCLTMVNQTVLLATWLAAAARREHNQTVILNPNPAPEAPPAPLRHDILEIPSPTFTPEDLGVPGYDLSVSMALQKANEYLENPVQTATETQDRFNQKSLEDIDRNLEALIKSLVQSCREVFDRPSGATARSATISGQPAISSSVSQNQFLTPGQNYGRQGDGGQYVQFLVLHAPPTSEHRAFGEFTGHRSFDISCEKNCKTVTFVRQRYGHDNSHVEVALHECCVGGEMSEHVVDLLALEFFDDETVVMVYRTGEEGQACIATLSYGDLGYQQFQPPEGYVTKSRESLIESAFQGSGQIKSGYLPIKQSRALKGCKSGAVSLAVNGRVGRRVACVLDNKGTMLETFDLEGDEVEEGDTTLD</sequence>
<dbReference type="EMBL" id="ML769384">
    <property type="protein sequence ID" value="KAE9411105.1"/>
    <property type="molecule type" value="Genomic_DNA"/>
</dbReference>
<keyword evidence="2" id="KW-0132">Cell division</keyword>
<dbReference type="Gene3D" id="2.130.10.10">
    <property type="entry name" value="YVTN repeat-like/Quinoprotein amine dehydrogenase"/>
    <property type="match status" value="1"/>
</dbReference>
<name>A0A6A4IT65_9AGAR</name>
<evidence type="ECO:0000256" key="4">
    <source>
        <dbReference type="ARBA" id="ARBA00022786"/>
    </source>
</evidence>
<dbReference type="GO" id="GO:0070979">
    <property type="term" value="P:protein K11-linked ubiquitination"/>
    <property type="evidence" value="ECO:0007669"/>
    <property type="project" value="TreeGrafter"/>
</dbReference>
<feature type="domain" description="Anaphase-promoting complex subunit 4 long" evidence="7">
    <location>
        <begin position="291"/>
        <end position="469"/>
    </location>
</feature>
<dbReference type="AlphaFoldDB" id="A0A6A4IT65"/>
<dbReference type="Pfam" id="PF12896">
    <property type="entry name" value="ANAPC4"/>
    <property type="match status" value="1"/>
</dbReference>
<dbReference type="OrthoDB" id="10259843at2759"/>
<keyword evidence="5" id="KW-0131">Cell cycle</keyword>
<feature type="domain" description="Anaphase-promoting complex subunit 4-like WD40" evidence="6">
    <location>
        <begin position="25"/>
        <end position="102"/>
    </location>
</feature>
<dbReference type="SUPFAM" id="SSF69322">
    <property type="entry name" value="Tricorn protease domain 2"/>
    <property type="match status" value="1"/>
</dbReference>
<evidence type="ECO:0000256" key="2">
    <source>
        <dbReference type="ARBA" id="ARBA00022618"/>
    </source>
</evidence>
<keyword evidence="4" id="KW-0833">Ubl conjugation pathway</keyword>
<protein>
    <recommendedName>
        <fullName evidence="1">Anaphase-promoting complex subunit 4</fullName>
    </recommendedName>
</protein>
<dbReference type="GO" id="GO:0034399">
    <property type="term" value="C:nuclear periphery"/>
    <property type="evidence" value="ECO:0007669"/>
    <property type="project" value="TreeGrafter"/>
</dbReference>
<dbReference type="Pfam" id="PF12894">
    <property type="entry name" value="ANAPC4_WD40"/>
    <property type="match status" value="1"/>
</dbReference>
<dbReference type="GO" id="GO:0005680">
    <property type="term" value="C:anaphase-promoting complex"/>
    <property type="evidence" value="ECO:0007669"/>
    <property type="project" value="InterPro"/>
</dbReference>
<keyword evidence="9" id="KW-1185">Reference proteome</keyword>
<keyword evidence="3" id="KW-0498">Mitosis</keyword>
<dbReference type="GO" id="GO:0051301">
    <property type="term" value="P:cell division"/>
    <property type="evidence" value="ECO:0007669"/>
    <property type="project" value="UniProtKB-KW"/>
</dbReference>
<organism evidence="8 9">
    <name type="scientific">Gymnopus androsaceus JB14</name>
    <dbReference type="NCBI Taxonomy" id="1447944"/>
    <lineage>
        <taxon>Eukaryota</taxon>
        <taxon>Fungi</taxon>
        <taxon>Dikarya</taxon>
        <taxon>Basidiomycota</taxon>
        <taxon>Agaricomycotina</taxon>
        <taxon>Agaricomycetes</taxon>
        <taxon>Agaricomycetidae</taxon>
        <taxon>Agaricales</taxon>
        <taxon>Marasmiineae</taxon>
        <taxon>Omphalotaceae</taxon>
        <taxon>Gymnopus</taxon>
    </lineage>
</organism>
<dbReference type="GO" id="GO:0031145">
    <property type="term" value="P:anaphase-promoting complex-dependent catabolic process"/>
    <property type="evidence" value="ECO:0007669"/>
    <property type="project" value="InterPro"/>
</dbReference>
<dbReference type="PANTHER" id="PTHR13260:SF0">
    <property type="entry name" value="ANAPHASE-PROMOTING COMPLEX SUBUNIT 4"/>
    <property type="match status" value="1"/>
</dbReference>
<evidence type="ECO:0000259" key="6">
    <source>
        <dbReference type="Pfam" id="PF12894"/>
    </source>
</evidence>
<evidence type="ECO:0000313" key="8">
    <source>
        <dbReference type="EMBL" id="KAE9411105.1"/>
    </source>
</evidence>
<evidence type="ECO:0000256" key="5">
    <source>
        <dbReference type="ARBA" id="ARBA00023306"/>
    </source>
</evidence>